<dbReference type="EMBL" id="BAABHS010000003">
    <property type="protein sequence ID" value="GAA4950568.1"/>
    <property type="molecule type" value="Genomic_DNA"/>
</dbReference>
<reference evidence="4" key="1">
    <citation type="journal article" date="2019" name="Int. J. Syst. Evol. Microbiol.">
        <title>The Global Catalogue of Microorganisms (GCM) 10K type strain sequencing project: providing services to taxonomists for standard genome sequencing and annotation.</title>
        <authorList>
            <consortium name="The Broad Institute Genomics Platform"/>
            <consortium name="The Broad Institute Genome Sequencing Center for Infectious Disease"/>
            <person name="Wu L."/>
            <person name="Ma J."/>
        </authorList>
    </citation>
    <scope>NUCLEOTIDE SEQUENCE [LARGE SCALE GENOMIC DNA]</scope>
    <source>
        <strain evidence="4">JCM 17986</strain>
    </source>
</reference>
<accession>A0ABP9GQD2</accession>
<dbReference type="Pfam" id="PF01520">
    <property type="entry name" value="Amidase_3"/>
    <property type="match status" value="1"/>
</dbReference>
<protein>
    <submittedName>
        <fullName evidence="3">N-acetylmuramoyl-L-alanine amidase</fullName>
    </submittedName>
</protein>
<dbReference type="Gene3D" id="3.40.630.40">
    <property type="entry name" value="Zn-dependent exopeptidases"/>
    <property type="match status" value="1"/>
</dbReference>
<gene>
    <name evidence="3" type="ORF">GCM10023205_09050</name>
</gene>
<comment type="caution">
    <text evidence="3">The sequence shown here is derived from an EMBL/GenBank/DDBJ whole genome shotgun (WGS) entry which is preliminary data.</text>
</comment>
<dbReference type="InterPro" id="IPR050695">
    <property type="entry name" value="N-acetylmuramoyl_amidase_3"/>
</dbReference>
<keyword evidence="1" id="KW-0378">Hydrolase</keyword>
<dbReference type="InterPro" id="IPR002508">
    <property type="entry name" value="MurNAc-LAA_cat"/>
</dbReference>
<dbReference type="InterPro" id="IPR036365">
    <property type="entry name" value="PGBD-like_sf"/>
</dbReference>
<proteinExistence type="predicted"/>
<dbReference type="SMART" id="SM00646">
    <property type="entry name" value="Ami_3"/>
    <property type="match status" value="1"/>
</dbReference>
<organism evidence="3 4">
    <name type="scientific">Yinghuangia aomiensis</name>
    <dbReference type="NCBI Taxonomy" id="676205"/>
    <lineage>
        <taxon>Bacteria</taxon>
        <taxon>Bacillati</taxon>
        <taxon>Actinomycetota</taxon>
        <taxon>Actinomycetes</taxon>
        <taxon>Kitasatosporales</taxon>
        <taxon>Streptomycetaceae</taxon>
        <taxon>Yinghuangia</taxon>
    </lineage>
</organism>
<dbReference type="PANTHER" id="PTHR30404:SF0">
    <property type="entry name" value="N-ACETYLMURAMOYL-L-ALANINE AMIDASE AMIC"/>
    <property type="match status" value="1"/>
</dbReference>
<evidence type="ECO:0000313" key="3">
    <source>
        <dbReference type="EMBL" id="GAA4950568.1"/>
    </source>
</evidence>
<dbReference type="CDD" id="cd02696">
    <property type="entry name" value="MurNAc-LAA"/>
    <property type="match status" value="1"/>
</dbReference>
<dbReference type="InterPro" id="IPR002477">
    <property type="entry name" value="Peptidoglycan-bd-like"/>
</dbReference>
<evidence type="ECO:0000313" key="4">
    <source>
        <dbReference type="Proteomes" id="UP001500466"/>
    </source>
</evidence>
<dbReference type="Pfam" id="PF01471">
    <property type="entry name" value="PG_binding_1"/>
    <property type="match status" value="2"/>
</dbReference>
<dbReference type="InterPro" id="IPR036366">
    <property type="entry name" value="PGBDSf"/>
</dbReference>
<dbReference type="RefSeq" id="WP_345673943.1">
    <property type="nucleotide sequence ID" value="NZ_BAABHS010000003.1"/>
</dbReference>
<evidence type="ECO:0000259" key="2">
    <source>
        <dbReference type="SMART" id="SM00646"/>
    </source>
</evidence>
<dbReference type="SUPFAM" id="SSF47090">
    <property type="entry name" value="PGBD-like"/>
    <property type="match status" value="2"/>
</dbReference>
<dbReference type="Gene3D" id="1.10.101.10">
    <property type="entry name" value="PGBD-like superfamily/PGBD"/>
    <property type="match status" value="2"/>
</dbReference>
<dbReference type="SUPFAM" id="SSF53187">
    <property type="entry name" value="Zn-dependent exopeptidases"/>
    <property type="match status" value="1"/>
</dbReference>
<evidence type="ECO:0000256" key="1">
    <source>
        <dbReference type="ARBA" id="ARBA00022801"/>
    </source>
</evidence>
<sequence>MTLQRQYRRGDTGPAVAEIRSKLVLLGLLDADARAIPAENRDRGDAFPDDTVEAVFDDAVDRAVRHFQQQRALTIDGVVGTETYRQLDEARWRLGDRVLSYSVSHMLVGDDVATLQQRLLDMGFDCGRVDGILGAATERALRDFQRNYGLRADGTCGPATFRALDRLARTVVGGHPHAMRESELIHRSGPALAGKVVVIDPGHGGGDPGVVAQGLGEADVVWDLARRLEGRLSALGVQAYLTRGLDGDGPVPEEQRAAFANATNADLVISLHSDRNDSPHARGVATFYYGSGDHHGLRSPTGEKFAGLVQRELCARTGMVDCRTHGKAWPLLRMTRMPAVRVELGYLTNPDDAALLTQALFRDQAAESIVVALQRLYLPPDQDEPTGMLRLPAFT</sequence>
<feature type="domain" description="MurNAc-LAA" evidence="2">
    <location>
        <begin position="257"/>
        <end position="374"/>
    </location>
</feature>
<dbReference type="PANTHER" id="PTHR30404">
    <property type="entry name" value="N-ACETYLMURAMOYL-L-ALANINE AMIDASE"/>
    <property type="match status" value="1"/>
</dbReference>
<dbReference type="Proteomes" id="UP001500466">
    <property type="component" value="Unassembled WGS sequence"/>
</dbReference>
<name>A0ABP9GQD2_9ACTN</name>
<keyword evidence="4" id="KW-1185">Reference proteome</keyword>